<evidence type="ECO:0000313" key="14">
    <source>
        <dbReference type="Ensembl" id="ENSMGAP00000030637.1"/>
    </source>
</evidence>
<evidence type="ECO:0000259" key="13">
    <source>
        <dbReference type="PROSITE" id="PS51767"/>
    </source>
</evidence>
<evidence type="ECO:0000256" key="5">
    <source>
        <dbReference type="ARBA" id="ARBA00022927"/>
    </source>
</evidence>
<dbReference type="InterPro" id="IPR012848">
    <property type="entry name" value="Aspartic_peptidase_N"/>
</dbReference>
<feature type="region of interest" description="Disordered" evidence="12">
    <location>
        <begin position="320"/>
        <end position="371"/>
    </location>
</feature>
<name>A0A803YFU0_MELGA</name>
<evidence type="ECO:0000256" key="7">
    <source>
        <dbReference type="ARBA" id="ARBA00023157"/>
    </source>
</evidence>
<accession>A0A803YFU0</accession>
<dbReference type="GO" id="GO:0004190">
    <property type="term" value="F:aspartic-type endopeptidase activity"/>
    <property type="evidence" value="ECO:0007669"/>
    <property type="project" value="UniProtKB-KW"/>
</dbReference>
<keyword evidence="10" id="KW-0645">Protease</keyword>
<keyword evidence="10" id="KW-0378">Hydrolase</keyword>
<dbReference type="GO" id="GO:0015031">
    <property type="term" value="P:protein transport"/>
    <property type="evidence" value="ECO:0007669"/>
    <property type="project" value="UniProtKB-KW"/>
</dbReference>
<dbReference type="GO" id="GO:0006887">
    <property type="term" value="P:exocytosis"/>
    <property type="evidence" value="ECO:0007669"/>
    <property type="project" value="TreeGrafter"/>
</dbReference>
<keyword evidence="3" id="KW-0597">Phosphoprotein</keyword>
<dbReference type="PANTHER" id="PTHR14430:SF2">
    <property type="entry name" value="RAB-3A-INTERACTING PROTEIN"/>
    <property type="match status" value="1"/>
</dbReference>
<evidence type="ECO:0000313" key="15">
    <source>
        <dbReference type="Proteomes" id="UP000001645"/>
    </source>
</evidence>
<evidence type="ECO:0000256" key="6">
    <source>
        <dbReference type="ARBA" id="ARBA00023054"/>
    </source>
</evidence>
<dbReference type="InParanoid" id="A0A803YFU0"/>
<protein>
    <submittedName>
        <fullName evidence="14">RAB3A interacting protein</fullName>
    </submittedName>
</protein>
<comment type="similarity">
    <text evidence="1 10">Belongs to the peptidase A1 family.</text>
</comment>
<dbReference type="GO" id="GO:0005085">
    <property type="term" value="F:guanyl-nucleotide exchange factor activity"/>
    <property type="evidence" value="ECO:0007669"/>
    <property type="project" value="UniProtKB-KW"/>
</dbReference>
<evidence type="ECO:0000256" key="8">
    <source>
        <dbReference type="ARBA" id="ARBA00025794"/>
    </source>
</evidence>
<feature type="region of interest" description="Disordered" evidence="12">
    <location>
        <begin position="390"/>
        <end position="410"/>
    </location>
</feature>
<feature type="region of interest" description="Disordered" evidence="12">
    <location>
        <begin position="1"/>
        <end position="38"/>
    </location>
</feature>
<dbReference type="Pfam" id="PF25555">
    <property type="entry name" value="RAB3A-like_C"/>
    <property type="match status" value="1"/>
</dbReference>
<comment type="similarity">
    <text evidence="8">Belongs to the SEC2 family.</text>
</comment>
<dbReference type="GeneTree" id="ENSGT00940000157998"/>
<feature type="disulfide bond" evidence="9">
    <location>
        <begin position="133"/>
        <end position="138"/>
    </location>
</feature>
<feature type="region of interest" description="Disordered" evidence="12">
    <location>
        <begin position="543"/>
        <end position="576"/>
    </location>
</feature>
<keyword evidence="7 9" id="KW-1015">Disulfide bond</keyword>
<reference evidence="14 15" key="1">
    <citation type="journal article" date="2010" name="PLoS Biol.">
        <title>Multi-platform next-generation sequencing of the domestic turkey (Meleagris gallopavo): genome assembly and analysis.</title>
        <authorList>
            <person name="Dalloul R.A."/>
            <person name="Long J.A."/>
            <person name="Zimin A.V."/>
            <person name="Aslam L."/>
            <person name="Beal K."/>
            <person name="Blomberg L.A."/>
            <person name="Bouffard P."/>
            <person name="Burt D.W."/>
            <person name="Crasta O."/>
            <person name="Crooijmans R.P."/>
            <person name="Cooper K."/>
            <person name="Coulombe R.A."/>
            <person name="De S."/>
            <person name="Delany M.E."/>
            <person name="Dodgson J.B."/>
            <person name="Dong J.J."/>
            <person name="Evans C."/>
            <person name="Frederickson K.M."/>
            <person name="Flicek P."/>
            <person name="Florea L."/>
            <person name="Folkerts O."/>
            <person name="Groenen M.A."/>
            <person name="Harkins T.T."/>
            <person name="Herrero J."/>
            <person name="Hoffmann S."/>
            <person name="Megens H.J."/>
            <person name="Jiang A."/>
            <person name="de Jong P."/>
            <person name="Kaiser P."/>
            <person name="Kim H."/>
            <person name="Kim K.W."/>
            <person name="Kim S."/>
            <person name="Langenberger D."/>
            <person name="Lee M.K."/>
            <person name="Lee T."/>
            <person name="Mane S."/>
            <person name="Marcais G."/>
            <person name="Marz M."/>
            <person name="McElroy A.P."/>
            <person name="Modise T."/>
            <person name="Nefedov M."/>
            <person name="Notredame C."/>
            <person name="Paton I.R."/>
            <person name="Payne W.S."/>
            <person name="Pertea G."/>
            <person name="Prickett D."/>
            <person name="Puiu D."/>
            <person name="Qioa D."/>
            <person name="Raineri E."/>
            <person name="Ruffier M."/>
            <person name="Salzberg S.L."/>
            <person name="Schatz M.C."/>
            <person name="Scheuring C."/>
            <person name="Schmidt C.J."/>
            <person name="Schroeder S."/>
            <person name="Searle S.M."/>
            <person name="Smith E.J."/>
            <person name="Smith J."/>
            <person name="Sonstegard T.S."/>
            <person name="Stadler P.F."/>
            <person name="Tafer H."/>
            <person name="Tu Z.J."/>
            <person name="Van Tassell C.P."/>
            <person name="Vilella A.J."/>
            <person name="Williams K.P."/>
            <person name="Yorke J.A."/>
            <person name="Zhang L."/>
            <person name="Zhang H.B."/>
            <person name="Zhang X."/>
            <person name="Zhang Y."/>
            <person name="Reed K.M."/>
        </authorList>
    </citation>
    <scope>NUCLEOTIDE SEQUENCE [LARGE SCALE GENOMIC DNA]</scope>
</reference>
<dbReference type="Pfam" id="PF06428">
    <property type="entry name" value="Sec2p"/>
    <property type="match status" value="1"/>
</dbReference>
<dbReference type="SUPFAM" id="SSF50630">
    <property type="entry name" value="Acid proteases"/>
    <property type="match status" value="1"/>
</dbReference>
<feature type="compositionally biased region" description="Polar residues" evidence="12">
    <location>
        <begin position="566"/>
        <end position="576"/>
    </location>
</feature>
<keyword evidence="15" id="KW-1185">Reference proteome</keyword>
<dbReference type="Pfam" id="PF00026">
    <property type="entry name" value="Asp"/>
    <property type="match status" value="1"/>
</dbReference>
<keyword evidence="2" id="KW-0813">Transport</keyword>
<feature type="compositionally biased region" description="Polar residues" evidence="12">
    <location>
        <begin position="341"/>
        <end position="371"/>
    </location>
</feature>
<dbReference type="InterPro" id="IPR001969">
    <property type="entry name" value="Aspartic_peptidase_AS"/>
</dbReference>
<dbReference type="Pfam" id="PF07966">
    <property type="entry name" value="A1_Propeptide"/>
    <property type="match status" value="1"/>
</dbReference>
<dbReference type="InterPro" id="IPR021109">
    <property type="entry name" value="Peptidase_aspartic_dom_sf"/>
</dbReference>
<dbReference type="InterPro" id="IPR033121">
    <property type="entry name" value="PEPTIDASE_A1"/>
</dbReference>
<dbReference type="SUPFAM" id="SSF144284">
    <property type="entry name" value="Sec2 N-terminal region"/>
    <property type="match status" value="1"/>
</dbReference>
<keyword evidence="4" id="KW-0344">Guanine-nucleotide releasing factor</keyword>
<dbReference type="GO" id="GO:0006508">
    <property type="term" value="P:proteolysis"/>
    <property type="evidence" value="ECO:0007669"/>
    <property type="project" value="UniProtKB-KW"/>
</dbReference>
<dbReference type="FunFam" id="2.40.70.10:FF:000004">
    <property type="entry name" value="Pepsin A"/>
    <property type="match status" value="1"/>
</dbReference>
<organism evidence="14 15">
    <name type="scientific">Meleagris gallopavo</name>
    <name type="common">Wild turkey</name>
    <dbReference type="NCBI Taxonomy" id="9103"/>
    <lineage>
        <taxon>Eukaryota</taxon>
        <taxon>Metazoa</taxon>
        <taxon>Chordata</taxon>
        <taxon>Craniata</taxon>
        <taxon>Vertebrata</taxon>
        <taxon>Euteleostomi</taxon>
        <taxon>Archelosauria</taxon>
        <taxon>Archosauria</taxon>
        <taxon>Dinosauria</taxon>
        <taxon>Saurischia</taxon>
        <taxon>Theropoda</taxon>
        <taxon>Coelurosauria</taxon>
        <taxon>Aves</taxon>
        <taxon>Neognathae</taxon>
        <taxon>Galloanserae</taxon>
        <taxon>Galliformes</taxon>
        <taxon>Phasianidae</taxon>
        <taxon>Meleagridinae</taxon>
        <taxon>Meleagris</taxon>
    </lineage>
</organism>
<evidence type="ECO:0000256" key="9">
    <source>
        <dbReference type="PIRSR" id="PIRSR601461-2"/>
    </source>
</evidence>
<evidence type="ECO:0000256" key="11">
    <source>
        <dbReference type="SAM" id="Coils"/>
    </source>
</evidence>
<feature type="coiled-coil region" evidence="11">
    <location>
        <begin position="446"/>
        <end position="537"/>
    </location>
</feature>
<dbReference type="Proteomes" id="UP000001645">
    <property type="component" value="Chromosome 1"/>
</dbReference>
<dbReference type="PRINTS" id="PR00792">
    <property type="entry name" value="PEPSIN"/>
</dbReference>
<keyword evidence="5" id="KW-0653">Protein transport</keyword>
<evidence type="ECO:0000256" key="12">
    <source>
        <dbReference type="SAM" id="MobiDB-lite"/>
    </source>
</evidence>
<dbReference type="CDD" id="cd21068">
    <property type="entry name" value="Rab11BD_RAB3IP"/>
    <property type="match status" value="1"/>
</dbReference>
<evidence type="ECO:0000256" key="2">
    <source>
        <dbReference type="ARBA" id="ARBA00022448"/>
    </source>
</evidence>
<keyword evidence="10" id="KW-0064">Aspartyl protease</keyword>
<dbReference type="PROSITE" id="PS51767">
    <property type="entry name" value="PEPTIDASE_A1"/>
    <property type="match status" value="1"/>
</dbReference>
<evidence type="ECO:0000256" key="10">
    <source>
        <dbReference type="RuleBase" id="RU000454"/>
    </source>
</evidence>
<gene>
    <name evidence="14" type="primary">RAB3IP</name>
</gene>
<dbReference type="Ensembl" id="ENSMGAT00000036035.1">
    <property type="protein sequence ID" value="ENSMGAP00000030637.1"/>
    <property type="gene ID" value="ENSMGAG00000010595.3"/>
</dbReference>
<feature type="compositionally biased region" description="Polar residues" evidence="12">
    <location>
        <begin position="390"/>
        <end position="400"/>
    </location>
</feature>
<proteinExistence type="inferred from homology"/>
<keyword evidence="6 11" id="KW-0175">Coiled coil</keyword>
<feature type="domain" description="Peptidase A1" evidence="13">
    <location>
        <begin position="102"/>
        <end position="454"/>
    </location>
</feature>
<dbReference type="Gene3D" id="6.10.140.60">
    <property type="match status" value="1"/>
</dbReference>
<dbReference type="GO" id="GO:0070319">
    <property type="term" value="C:Golgi to plasma membrane transport vesicle"/>
    <property type="evidence" value="ECO:0007669"/>
    <property type="project" value="TreeGrafter"/>
</dbReference>
<feature type="compositionally biased region" description="Polar residues" evidence="12">
    <location>
        <begin position="1"/>
        <end position="10"/>
    </location>
</feature>
<reference evidence="14" key="2">
    <citation type="submission" date="2025-08" db="UniProtKB">
        <authorList>
            <consortium name="Ensembl"/>
        </authorList>
    </citation>
    <scope>IDENTIFICATION</scope>
</reference>
<sequence length="755" mass="84163">MALRSTSITSREGMCRSTEGNSASKLPDSQMERSSRRRRRVPLVRFKSIKTQLKEKGELEEFWRNHHPDIFARRHLYCFPPDLTLSVGTASERLYDYMNAQYYGVISVGTPPQSFTVVFDTGSSNFWVPSVYCISEACRVHQRFKSFLSDSYEHGGEPFSLQYGTGQLLGIAAKDTLQISNISIKGQDFGESVFEPGMTFALAHFDGVLGLGYPSLAVGNALPVFDSIMNQKLVEEPVFSFYLKRGDDTENGGELILGGIDHSLYKGSIHWVPVTEKSYWQIHLNKASYDEAFIMASDPLEGFHEVNLASPTTPDLLGVNEPGTQEQTTSPSVIYRPHPSVVSSTPIQPNALNVSDLPTQPVYSSPRQLNSGEVSGVSINVTDAVLCSTSGPQGGSFNHNNSRKESNNAERECLQGATVADVAEGNEDIFGLSTDSLSHLRSPSVLEVREKGYERLKEELAKAQRELKLKDEECERLSKVRDQLGQELEELTASLFEEAHKMVKEANVKQAAAEKQLKEAQGKIDVLQAEVAALKTLVLSTSPTSPTKEFQSGGKTPFKKGHARNKSTSSAMGGSHQDLTMMQPIVKDCKEADLSLYNEFRSWKDEPTMDRTCPFLDKIYREDIFPCLTFSKSELASAVLEAVENNTLSIEPVGLQPVRFVKASAVECGGPKKCALSGQSKSCKHRIKLGDSSSYYYISPFCRYRITSVCNFFTYIRYIQQGLLKQQDVDQMFWEVMQLRREMSLAKLGYYKEEL</sequence>
<dbReference type="InterPro" id="IPR009449">
    <property type="entry name" value="Sec2_N"/>
</dbReference>
<evidence type="ECO:0000256" key="3">
    <source>
        <dbReference type="ARBA" id="ARBA00022553"/>
    </source>
</evidence>
<evidence type="ECO:0000256" key="1">
    <source>
        <dbReference type="ARBA" id="ARBA00007447"/>
    </source>
</evidence>
<dbReference type="InterPro" id="IPR001461">
    <property type="entry name" value="Aspartic_peptidase_A1"/>
</dbReference>
<reference evidence="14" key="3">
    <citation type="submission" date="2025-09" db="UniProtKB">
        <authorList>
            <consortium name="Ensembl"/>
        </authorList>
    </citation>
    <scope>IDENTIFICATION</scope>
</reference>
<dbReference type="FunFam" id="1.20.5.4880:FF:000001">
    <property type="entry name" value="Guanine nucleotide exchange factor for Rab-3A"/>
    <property type="match status" value="1"/>
</dbReference>
<dbReference type="AlphaFoldDB" id="A0A803YFU0"/>
<dbReference type="Gene3D" id="1.20.5.4880">
    <property type="match status" value="1"/>
</dbReference>
<feature type="compositionally biased region" description="Polar residues" evidence="12">
    <location>
        <begin position="322"/>
        <end position="332"/>
    </location>
</feature>
<dbReference type="PROSITE" id="PS00141">
    <property type="entry name" value="ASP_PROTEASE"/>
    <property type="match status" value="1"/>
</dbReference>
<dbReference type="Gene3D" id="2.40.70.10">
    <property type="entry name" value="Acid Proteases"/>
    <property type="match status" value="2"/>
</dbReference>
<dbReference type="PANTHER" id="PTHR14430">
    <property type="entry name" value="RABIN3-RELATED"/>
    <property type="match status" value="1"/>
</dbReference>
<evidence type="ECO:0000256" key="4">
    <source>
        <dbReference type="ARBA" id="ARBA00022658"/>
    </source>
</evidence>
<dbReference type="Bgee" id="ENSMGAG00000010595">
    <property type="expression patterns" value="Expressed in brain and 17 other cell types or tissues"/>
</dbReference>
<dbReference type="InterPro" id="IPR040351">
    <property type="entry name" value="RAB3IL/RAB3IP/Sec2"/>
</dbReference>